<feature type="region of interest" description="Disordered" evidence="1">
    <location>
        <begin position="100"/>
        <end position="123"/>
    </location>
</feature>
<dbReference type="AlphaFoldDB" id="A0A8S3UFT2"/>
<evidence type="ECO:0000256" key="1">
    <source>
        <dbReference type="SAM" id="MobiDB-lite"/>
    </source>
</evidence>
<gene>
    <name evidence="2" type="ORF">MEDL_54496</name>
</gene>
<dbReference type="OrthoDB" id="6048020at2759"/>
<comment type="caution">
    <text evidence="2">The sequence shown here is derived from an EMBL/GenBank/DDBJ whole genome shotgun (WGS) entry which is preliminary data.</text>
</comment>
<dbReference type="EMBL" id="CAJPWZ010002652">
    <property type="protein sequence ID" value="CAG2242310.1"/>
    <property type="molecule type" value="Genomic_DNA"/>
</dbReference>
<organism evidence="2 3">
    <name type="scientific">Mytilus edulis</name>
    <name type="common">Blue mussel</name>
    <dbReference type="NCBI Taxonomy" id="6550"/>
    <lineage>
        <taxon>Eukaryota</taxon>
        <taxon>Metazoa</taxon>
        <taxon>Spiralia</taxon>
        <taxon>Lophotrochozoa</taxon>
        <taxon>Mollusca</taxon>
        <taxon>Bivalvia</taxon>
        <taxon>Autobranchia</taxon>
        <taxon>Pteriomorphia</taxon>
        <taxon>Mytilida</taxon>
        <taxon>Mytiloidea</taxon>
        <taxon>Mytilidae</taxon>
        <taxon>Mytilinae</taxon>
        <taxon>Mytilus</taxon>
    </lineage>
</organism>
<dbReference type="Proteomes" id="UP000683360">
    <property type="component" value="Unassembled WGS sequence"/>
</dbReference>
<accession>A0A8S3UFT2</accession>
<keyword evidence="3" id="KW-1185">Reference proteome</keyword>
<evidence type="ECO:0000313" key="3">
    <source>
        <dbReference type="Proteomes" id="UP000683360"/>
    </source>
</evidence>
<feature type="region of interest" description="Disordered" evidence="1">
    <location>
        <begin position="44"/>
        <end position="88"/>
    </location>
</feature>
<sequence length="226" mass="25204">MFRPHPAIPSSSSSRVTITCPVATGLELLLNLCTRADRRKKAAVPLMRMAQDESTSDDGTSPLRAEPRPKRRYFRQPNVSPEDVERCYGGGTAAEIGQMSRRGSLPTQNGHAPPTPSSSQKSRGRSYVLKICYGEDLHHLHRTNRCTCEMLGKQFIKKFPEDSFVSQSVLPGSCDACFLHLQGKPNSPYKGVSIGQIFREDIAMRLTEMASPRASKVFIRMIEFLF</sequence>
<proteinExistence type="predicted"/>
<protein>
    <submittedName>
        <fullName evidence="2">Uncharacterized protein</fullName>
    </submittedName>
</protein>
<reference evidence="2" key="1">
    <citation type="submission" date="2021-03" db="EMBL/GenBank/DDBJ databases">
        <authorList>
            <person name="Bekaert M."/>
        </authorList>
    </citation>
    <scope>NUCLEOTIDE SEQUENCE</scope>
</reference>
<evidence type="ECO:0000313" key="2">
    <source>
        <dbReference type="EMBL" id="CAG2242310.1"/>
    </source>
</evidence>
<name>A0A8S3UFT2_MYTED</name>